<evidence type="ECO:0000313" key="2">
    <source>
        <dbReference type="EMBL" id="MBA9003865.1"/>
    </source>
</evidence>
<comment type="caution">
    <text evidence="2">The sequence shown here is derived from an EMBL/GenBank/DDBJ whole genome shotgun (WGS) entry which is preliminary data.</text>
</comment>
<dbReference type="EMBL" id="JACJII010000001">
    <property type="protein sequence ID" value="MBA9003865.1"/>
    <property type="molecule type" value="Genomic_DNA"/>
</dbReference>
<dbReference type="Pfam" id="PF03888">
    <property type="entry name" value="MucB_RseB"/>
    <property type="match status" value="1"/>
</dbReference>
<dbReference type="InterPro" id="IPR038484">
    <property type="entry name" value="MucB/RseB_C_sf"/>
</dbReference>
<dbReference type="Proteomes" id="UP000539313">
    <property type="component" value="Unassembled WGS sequence"/>
</dbReference>
<dbReference type="Gene3D" id="2.50.20.10">
    <property type="entry name" value="Lipoprotein localisation LolA/LolB/LppX"/>
    <property type="match status" value="1"/>
</dbReference>
<dbReference type="AlphaFoldDB" id="A0A7W3MXT6"/>
<keyword evidence="3" id="KW-1185">Reference proteome</keyword>
<name>A0A7W3MXT6_9ACTN</name>
<proteinExistence type="predicted"/>
<reference evidence="2 3" key="1">
    <citation type="submission" date="2020-08" db="EMBL/GenBank/DDBJ databases">
        <title>Sequencing the genomes of 1000 actinobacteria strains.</title>
        <authorList>
            <person name="Klenk H.-P."/>
        </authorList>
    </citation>
    <scope>NUCLEOTIDE SEQUENCE [LARGE SCALE GENOMIC DNA]</scope>
    <source>
        <strain evidence="2 3">DSM 45823</strain>
    </source>
</reference>
<dbReference type="GO" id="GO:0032885">
    <property type="term" value="P:regulation of polysaccharide biosynthetic process"/>
    <property type="evidence" value="ECO:0007669"/>
    <property type="project" value="TreeGrafter"/>
</dbReference>
<dbReference type="Gene3D" id="3.30.200.100">
    <property type="entry name" value="MucB/RseB, C-terminal domain"/>
    <property type="match status" value="1"/>
</dbReference>
<dbReference type="PANTHER" id="PTHR38782:SF1">
    <property type="entry name" value="SIGMA-E FACTOR REGULATORY PROTEIN RSEB"/>
    <property type="match status" value="1"/>
</dbReference>
<accession>A0A7W3MXT6</accession>
<gene>
    <name evidence="2" type="ORF">HNR21_002747</name>
</gene>
<dbReference type="InterPro" id="IPR033434">
    <property type="entry name" value="MucB/RseB_N"/>
</dbReference>
<evidence type="ECO:0000259" key="1">
    <source>
        <dbReference type="Pfam" id="PF03888"/>
    </source>
</evidence>
<sequence length="360" mass="37567">MSQAFAPPAPFGRRGPWVVGGLAAALLLAWTLAGDVRAGRRADSDPEALDLLRGTAAAARATPYEGTQTRTAYHSGAPVRTVVTVRHAPGGATLVGDASPVRAAASATGSLAGAAATAGGLTGFTPETLDLLARNYTVVRAADGLVCRRRAKVVEARRADGSAAGRFWIDAETGLMLRRELLDETGRVVAAAGFAELRITVPQTVLMSAATPAPAAPWAAVAAAEVAELRAAGWPVPDELPGGFALQGVRRSGASDGHALHLGYTDGLADVSVFVQRGRLDARRLAGWRRTGSGGRTVFRREVRQRWAVWGGDGYVYTVLTDAPQSASDAVVAAFPHGAGWPERLRRGASRIGTWANPWN</sequence>
<organism evidence="2 3">
    <name type="scientific">Thermomonospora cellulosilytica</name>
    <dbReference type="NCBI Taxonomy" id="1411118"/>
    <lineage>
        <taxon>Bacteria</taxon>
        <taxon>Bacillati</taxon>
        <taxon>Actinomycetota</taxon>
        <taxon>Actinomycetes</taxon>
        <taxon>Streptosporangiales</taxon>
        <taxon>Thermomonosporaceae</taxon>
        <taxon>Thermomonospora</taxon>
    </lineage>
</organism>
<dbReference type="GO" id="GO:0030288">
    <property type="term" value="C:outer membrane-bounded periplasmic space"/>
    <property type="evidence" value="ECO:0007669"/>
    <property type="project" value="TreeGrafter"/>
</dbReference>
<feature type="domain" description="MucB/RseB N-terminal" evidence="1">
    <location>
        <begin position="118"/>
        <end position="201"/>
    </location>
</feature>
<protein>
    <submittedName>
        <fullName evidence="2">Sigma-E factor negative regulatory protein RseB</fullName>
    </submittedName>
</protein>
<dbReference type="RefSeq" id="WP_182705511.1">
    <property type="nucleotide sequence ID" value="NZ_JACJII010000001.1"/>
</dbReference>
<dbReference type="PANTHER" id="PTHR38782">
    <property type="match status" value="1"/>
</dbReference>
<evidence type="ECO:0000313" key="3">
    <source>
        <dbReference type="Proteomes" id="UP000539313"/>
    </source>
</evidence>
<dbReference type="GO" id="GO:0045152">
    <property type="term" value="F:antisigma factor binding"/>
    <property type="evidence" value="ECO:0007669"/>
    <property type="project" value="TreeGrafter"/>
</dbReference>
<dbReference type="InterPro" id="IPR005588">
    <property type="entry name" value="MucB_RseB"/>
</dbReference>